<comment type="subcellular location">
    <subcellularLocation>
        <location evidence="1">Cell membrane</location>
        <topology evidence="1">Multi-pass membrane protein</topology>
    </subcellularLocation>
</comment>
<dbReference type="GO" id="GO:0005886">
    <property type="term" value="C:plasma membrane"/>
    <property type="evidence" value="ECO:0007669"/>
    <property type="project" value="UniProtKB-SubCell"/>
</dbReference>
<comment type="caution">
    <text evidence="7">The sequence shown here is derived from an EMBL/GenBank/DDBJ whole genome shotgun (WGS) entry which is preliminary data.</text>
</comment>
<reference evidence="7" key="2">
    <citation type="submission" date="2021-04" db="EMBL/GenBank/DDBJ databases">
        <authorList>
            <person name="Gilroy R."/>
        </authorList>
    </citation>
    <scope>NUCLEOTIDE SEQUENCE</scope>
    <source>
        <strain evidence="7">G3-2149</strain>
    </source>
</reference>
<sequence>MAELKSVVKDTAIYGLSSIIGRFLNYLLVPLYTAVLPAGSGGYGVVTNIYAYVGLILVILTFGMETTFFRFANKEGEKPLVVYSTTLIIVGTISLFFLCMVLGFLPQISQAMGYAAHPEYIGIMGACVALDAFLAIPFAWLRYQKRPIKFAALNLLFIFLNIVTNLLYFLVLPKLYPLYPDVIGLFYNPGVGVGYIFGLNLVCKAAIVAFFIPELTGFKYILDVALMKRMLRYSWPILVLGIAGILNQTADKIIFPLVYGDIQEGQVQLGIYGACVKIAMIMAMITQAFRYAYEPFVFGKSKDQDSKTTYAKGMKFFIIFTLLAFLCVMAWLDALKYIIAPGYWDGLRVVPIVMAAEIMMGIYFNLSFWYKLIDKTIWGAWFSLAGCAVLLIINFVFIPRYGYMACAWGGFAGYGTSMILSYFIGQKKNPINYPMRSIMTYIALTLLLTLVMVYIPENWNIWARLGAKTVLVILFAAYIVKKDFPLKSLPVIGKYFK</sequence>
<dbReference type="PANTHER" id="PTHR30250:SF11">
    <property type="entry name" value="O-ANTIGEN TRANSPORTER-RELATED"/>
    <property type="match status" value="1"/>
</dbReference>
<feature type="transmembrane region" description="Helical" evidence="6">
    <location>
        <begin position="270"/>
        <end position="293"/>
    </location>
</feature>
<dbReference type="InterPro" id="IPR050833">
    <property type="entry name" value="Poly_Biosynth_Transport"/>
</dbReference>
<feature type="transmembrane region" description="Helical" evidence="6">
    <location>
        <begin position="461"/>
        <end position="480"/>
    </location>
</feature>
<evidence type="ECO:0000313" key="7">
    <source>
        <dbReference type="EMBL" id="MBU3854025.1"/>
    </source>
</evidence>
<evidence type="ECO:0000256" key="3">
    <source>
        <dbReference type="ARBA" id="ARBA00022692"/>
    </source>
</evidence>
<feature type="transmembrane region" description="Helical" evidence="6">
    <location>
        <begin position="314"/>
        <end position="332"/>
    </location>
</feature>
<dbReference type="InterPro" id="IPR002797">
    <property type="entry name" value="Polysacc_synth"/>
</dbReference>
<evidence type="ECO:0000313" key="8">
    <source>
        <dbReference type="Proteomes" id="UP000823865"/>
    </source>
</evidence>
<keyword evidence="4 6" id="KW-1133">Transmembrane helix</keyword>
<dbReference type="Pfam" id="PF01943">
    <property type="entry name" value="Polysacc_synt"/>
    <property type="match status" value="1"/>
</dbReference>
<keyword evidence="3 6" id="KW-0812">Transmembrane</keyword>
<feature type="transmembrane region" description="Helical" evidence="6">
    <location>
        <begin position="437"/>
        <end position="455"/>
    </location>
</feature>
<evidence type="ECO:0000256" key="5">
    <source>
        <dbReference type="ARBA" id="ARBA00023136"/>
    </source>
</evidence>
<accession>A0A9E2L8T4</accession>
<dbReference type="AlphaFoldDB" id="A0A9E2L8T4"/>
<name>A0A9E2L8T4_9BACT</name>
<feature type="transmembrane region" description="Helical" evidence="6">
    <location>
        <begin position="153"/>
        <end position="172"/>
    </location>
</feature>
<protein>
    <submittedName>
        <fullName evidence="7">Lipopolysaccharide biosynthesis protein</fullName>
    </submittedName>
</protein>
<keyword evidence="2" id="KW-1003">Cell membrane</keyword>
<feature type="transmembrane region" description="Helical" evidence="6">
    <location>
        <begin position="352"/>
        <end position="370"/>
    </location>
</feature>
<feature type="transmembrane region" description="Helical" evidence="6">
    <location>
        <begin position="402"/>
        <end position="425"/>
    </location>
</feature>
<evidence type="ECO:0000256" key="4">
    <source>
        <dbReference type="ARBA" id="ARBA00022989"/>
    </source>
</evidence>
<keyword evidence="5 6" id="KW-0472">Membrane</keyword>
<evidence type="ECO:0000256" key="1">
    <source>
        <dbReference type="ARBA" id="ARBA00004651"/>
    </source>
</evidence>
<organism evidence="7 8">
    <name type="scientific">Candidatus Paraprevotella stercoravium</name>
    <dbReference type="NCBI Taxonomy" id="2838725"/>
    <lineage>
        <taxon>Bacteria</taxon>
        <taxon>Pseudomonadati</taxon>
        <taxon>Bacteroidota</taxon>
        <taxon>Bacteroidia</taxon>
        <taxon>Bacteroidales</taxon>
        <taxon>Prevotellaceae</taxon>
        <taxon>Paraprevotella</taxon>
    </lineage>
</organism>
<feature type="transmembrane region" description="Helical" evidence="6">
    <location>
        <begin position="80"/>
        <end position="108"/>
    </location>
</feature>
<evidence type="ECO:0000256" key="2">
    <source>
        <dbReference type="ARBA" id="ARBA00022475"/>
    </source>
</evidence>
<dbReference type="Proteomes" id="UP000823865">
    <property type="component" value="Unassembled WGS sequence"/>
</dbReference>
<evidence type="ECO:0000256" key="6">
    <source>
        <dbReference type="SAM" id="Phobius"/>
    </source>
</evidence>
<feature type="transmembrane region" description="Helical" evidence="6">
    <location>
        <begin position="120"/>
        <end position="141"/>
    </location>
</feature>
<feature type="transmembrane region" description="Helical" evidence="6">
    <location>
        <begin position="49"/>
        <end position="68"/>
    </location>
</feature>
<gene>
    <name evidence="7" type="ORF">H9789_09495</name>
</gene>
<dbReference type="PANTHER" id="PTHR30250">
    <property type="entry name" value="PST FAMILY PREDICTED COLANIC ACID TRANSPORTER"/>
    <property type="match status" value="1"/>
</dbReference>
<proteinExistence type="predicted"/>
<feature type="transmembrane region" description="Helical" evidence="6">
    <location>
        <begin position="377"/>
        <end position="396"/>
    </location>
</feature>
<feature type="transmembrane region" description="Helical" evidence="6">
    <location>
        <begin position="233"/>
        <end position="250"/>
    </location>
</feature>
<reference evidence="7" key="1">
    <citation type="journal article" date="2021" name="PeerJ">
        <title>Extensive microbial diversity within the chicken gut microbiome revealed by metagenomics and culture.</title>
        <authorList>
            <person name="Gilroy R."/>
            <person name="Ravi A."/>
            <person name="Getino M."/>
            <person name="Pursley I."/>
            <person name="Horton D.L."/>
            <person name="Alikhan N.F."/>
            <person name="Baker D."/>
            <person name="Gharbi K."/>
            <person name="Hall N."/>
            <person name="Watson M."/>
            <person name="Adriaenssens E.M."/>
            <person name="Foster-Nyarko E."/>
            <person name="Jarju S."/>
            <person name="Secka A."/>
            <person name="Antonio M."/>
            <person name="Oren A."/>
            <person name="Chaudhuri R.R."/>
            <person name="La Ragione R."/>
            <person name="Hildebrand F."/>
            <person name="Pallen M.J."/>
        </authorList>
    </citation>
    <scope>NUCLEOTIDE SEQUENCE</scope>
    <source>
        <strain evidence="7">G3-2149</strain>
    </source>
</reference>
<dbReference type="EMBL" id="JAHLFU010000197">
    <property type="protein sequence ID" value="MBU3854025.1"/>
    <property type="molecule type" value="Genomic_DNA"/>
</dbReference>
<feature type="transmembrane region" description="Helical" evidence="6">
    <location>
        <begin position="192"/>
        <end position="212"/>
    </location>
</feature>
<feature type="transmembrane region" description="Helical" evidence="6">
    <location>
        <begin position="12"/>
        <end position="29"/>
    </location>
</feature>